<comment type="subcellular location">
    <subcellularLocation>
        <location evidence="1">Membrane</location>
    </subcellularLocation>
</comment>
<sequence>MIQSRSTRAPLPPSAAPASRSPRTATVAGRGLASSRRRFERRAAAARRRPRLLAGIGVGLLLLLGLVAWLGWFSTVLTATTVEVRGVSGAAAAQVRQVAAVPLGGPLMRVDTDAAQERLVAGKAWREVSVSRSLPHTVVVDVTPRVAVLAVRSAGGRVDLVDGDGIDFATVAAPPSGVPIVSSGATTVTKAGVTAALQALGSLEPALRRTVSGVTVSEADQVSFRLKVKDATKTVVWGGPGDGGMKARLVGILASQPGSTIDVSVPSSPVTR</sequence>
<dbReference type="OrthoDB" id="9790760at2"/>
<evidence type="ECO:0000313" key="12">
    <source>
        <dbReference type="Proteomes" id="UP000320085"/>
    </source>
</evidence>
<keyword evidence="4 9" id="KW-0812">Transmembrane</keyword>
<evidence type="ECO:0000256" key="2">
    <source>
        <dbReference type="ARBA" id="ARBA00022475"/>
    </source>
</evidence>
<reference evidence="11 12" key="1">
    <citation type="submission" date="2019-06" db="EMBL/GenBank/DDBJ databases">
        <title>Sequencing the genomes of 1000 actinobacteria strains.</title>
        <authorList>
            <person name="Klenk H.-P."/>
        </authorList>
    </citation>
    <scope>NUCLEOTIDE SEQUENCE [LARGE SCALE GENOMIC DNA]</scope>
    <source>
        <strain evidence="11 12">DSM 21776</strain>
    </source>
</reference>
<dbReference type="InterPro" id="IPR034746">
    <property type="entry name" value="POTRA"/>
</dbReference>
<dbReference type="PROSITE" id="PS51779">
    <property type="entry name" value="POTRA"/>
    <property type="match status" value="1"/>
</dbReference>
<keyword evidence="6 9" id="KW-0472">Membrane</keyword>
<dbReference type="PANTHER" id="PTHR37820">
    <property type="entry name" value="CELL DIVISION PROTEIN DIVIB"/>
    <property type="match status" value="1"/>
</dbReference>
<feature type="compositionally biased region" description="Low complexity" evidence="8">
    <location>
        <begin position="16"/>
        <end position="34"/>
    </location>
</feature>
<name>A0A543PW19_9MICO</name>
<keyword evidence="3 11" id="KW-0132">Cell division</keyword>
<keyword evidence="5 9" id="KW-1133">Transmembrane helix</keyword>
<dbReference type="PANTHER" id="PTHR37820:SF1">
    <property type="entry name" value="CELL DIVISION PROTEIN FTSQ"/>
    <property type="match status" value="1"/>
</dbReference>
<evidence type="ECO:0000256" key="6">
    <source>
        <dbReference type="ARBA" id="ARBA00023136"/>
    </source>
</evidence>
<dbReference type="Gene3D" id="3.10.20.310">
    <property type="entry name" value="membrane protein fhac"/>
    <property type="match status" value="1"/>
</dbReference>
<evidence type="ECO:0000256" key="1">
    <source>
        <dbReference type="ARBA" id="ARBA00004370"/>
    </source>
</evidence>
<dbReference type="EMBL" id="VFQF01000001">
    <property type="protein sequence ID" value="TQN48279.1"/>
    <property type="molecule type" value="Genomic_DNA"/>
</dbReference>
<evidence type="ECO:0000256" key="3">
    <source>
        <dbReference type="ARBA" id="ARBA00022618"/>
    </source>
</evidence>
<feature type="domain" description="POTRA" evidence="10">
    <location>
        <begin position="77"/>
        <end position="145"/>
    </location>
</feature>
<keyword evidence="2" id="KW-1003">Cell membrane</keyword>
<dbReference type="Proteomes" id="UP000320085">
    <property type="component" value="Unassembled WGS sequence"/>
</dbReference>
<dbReference type="GO" id="GO:0005886">
    <property type="term" value="C:plasma membrane"/>
    <property type="evidence" value="ECO:0007669"/>
    <property type="project" value="TreeGrafter"/>
</dbReference>
<evidence type="ECO:0000256" key="7">
    <source>
        <dbReference type="ARBA" id="ARBA00023306"/>
    </source>
</evidence>
<gene>
    <name evidence="11" type="ORF">FHX52_1410</name>
</gene>
<dbReference type="InterPro" id="IPR050487">
    <property type="entry name" value="FtsQ_DivIB"/>
</dbReference>
<comment type="caution">
    <text evidence="11">The sequence shown here is derived from an EMBL/GenBank/DDBJ whole genome shotgun (WGS) entry which is preliminary data.</text>
</comment>
<proteinExistence type="predicted"/>
<feature type="region of interest" description="Disordered" evidence="8">
    <location>
        <begin position="1"/>
        <end position="34"/>
    </location>
</feature>
<organism evidence="11 12">
    <name type="scientific">Humibacillus xanthopallidus</name>
    <dbReference type="NCBI Taxonomy" id="412689"/>
    <lineage>
        <taxon>Bacteria</taxon>
        <taxon>Bacillati</taxon>
        <taxon>Actinomycetota</taxon>
        <taxon>Actinomycetes</taxon>
        <taxon>Micrococcales</taxon>
        <taxon>Intrasporangiaceae</taxon>
        <taxon>Humibacillus</taxon>
    </lineage>
</organism>
<protein>
    <submittedName>
        <fullName evidence="11">Cell division protein FtsQ</fullName>
    </submittedName>
</protein>
<evidence type="ECO:0000256" key="4">
    <source>
        <dbReference type="ARBA" id="ARBA00022692"/>
    </source>
</evidence>
<evidence type="ECO:0000256" key="9">
    <source>
        <dbReference type="SAM" id="Phobius"/>
    </source>
</evidence>
<evidence type="ECO:0000313" key="11">
    <source>
        <dbReference type="EMBL" id="TQN48279.1"/>
    </source>
</evidence>
<evidence type="ECO:0000256" key="8">
    <source>
        <dbReference type="SAM" id="MobiDB-lite"/>
    </source>
</evidence>
<accession>A0A543PW19</accession>
<dbReference type="AlphaFoldDB" id="A0A543PW19"/>
<dbReference type="Pfam" id="PF08478">
    <property type="entry name" value="POTRA_1"/>
    <property type="match status" value="1"/>
</dbReference>
<dbReference type="RefSeq" id="WP_141821109.1">
    <property type="nucleotide sequence ID" value="NZ_BAAAQC010000008.1"/>
</dbReference>
<feature type="transmembrane region" description="Helical" evidence="9">
    <location>
        <begin position="52"/>
        <end position="72"/>
    </location>
</feature>
<evidence type="ECO:0000259" key="10">
    <source>
        <dbReference type="PROSITE" id="PS51779"/>
    </source>
</evidence>
<dbReference type="InterPro" id="IPR013685">
    <property type="entry name" value="POTRA_FtsQ_type"/>
</dbReference>
<keyword evidence="7" id="KW-0131">Cell cycle</keyword>
<evidence type="ECO:0000256" key="5">
    <source>
        <dbReference type="ARBA" id="ARBA00022989"/>
    </source>
</evidence>
<dbReference type="GO" id="GO:0051301">
    <property type="term" value="P:cell division"/>
    <property type="evidence" value="ECO:0007669"/>
    <property type="project" value="UniProtKB-KW"/>
</dbReference>